<accession>D6TE72</accession>
<evidence type="ECO:0008006" key="4">
    <source>
        <dbReference type="Google" id="ProtNLM"/>
    </source>
</evidence>
<evidence type="ECO:0000256" key="1">
    <source>
        <dbReference type="SAM" id="SignalP"/>
    </source>
</evidence>
<dbReference type="InParanoid" id="D6TE72"/>
<keyword evidence="3" id="KW-1185">Reference proteome</keyword>
<sequence length="316" mass="34785">MKSHSLFSFVRRGKQALFILVLLLMCSLHVPIAHASELTSALTGSGQGIQPGQLLAGGKGHQKQNPTFLQQKNQWKPHIVLASQAHLSYSPAQYVSEPPYTGTDSAGHGYTDKYFWNECGPGASTATLGYWGVNLKRGTHTYSDPYTTTAWNDTHYTSYVQYIATQSYPSAFTSAGEMSYQSYPNAYATFDDVRDVLNWEASGHSSNYSSYFYAVLGVDSLTKASFKNDVQQDIALSKKPLIVSVNDNVLPDWINAPGTSHFITILGYDFTNNTMTYSETCGQKSCNTQGTGVYTITIDQLWNGMVYDNGNGGIVW</sequence>
<gene>
    <name evidence="2" type="ORF">Krac_9912</name>
</gene>
<comment type="caution">
    <text evidence="2">The sequence shown here is derived from an EMBL/GenBank/DDBJ whole genome shotgun (WGS) entry which is preliminary data.</text>
</comment>
<dbReference type="OrthoDB" id="148513at2"/>
<dbReference type="EMBL" id="ADVG01000001">
    <property type="protein sequence ID" value="EFH88445.1"/>
    <property type="molecule type" value="Genomic_DNA"/>
</dbReference>
<dbReference type="Proteomes" id="UP000004508">
    <property type="component" value="Unassembled WGS sequence"/>
</dbReference>
<reference evidence="2 3" key="1">
    <citation type="journal article" date="2011" name="Stand. Genomic Sci.">
        <title>Non-contiguous finished genome sequence and contextual data of the filamentous soil bacterium Ktedonobacter racemifer type strain (SOSP1-21).</title>
        <authorList>
            <person name="Chang Y.J."/>
            <person name="Land M."/>
            <person name="Hauser L."/>
            <person name="Chertkov O."/>
            <person name="Del Rio T.G."/>
            <person name="Nolan M."/>
            <person name="Copeland A."/>
            <person name="Tice H."/>
            <person name="Cheng J.F."/>
            <person name="Lucas S."/>
            <person name="Han C."/>
            <person name="Goodwin L."/>
            <person name="Pitluck S."/>
            <person name="Ivanova N."/>
            <person name="Ovchinikova G."/>
            <person name="Pati A."/>
            <person name="Chen A."/>
            <person name="Palaniappan K."/>
            <person name="Mavromatis K."/>
            <person name="Liolios K."/>
            <person name="Brettin T."/>
            <person name="Fiebig A."/>
            <person name="Rohde M."/>
            <person name="Abt B."/>
            <person name="Goker M."/>
            <person name="Detter J.C."/>
            <person name="Woyke T."/>
            <person name="Bristow J."/>
            <person name="Eisen J.A."/>
            <person name="Markowitz V."/>
            <person name="Hugenholtz P."/>
            <person name="Kyrpides N.C."/>
            <person name="Klenk H.P."/>
            <person name="Lapidus A."/>
        </authorList>
    </citation>
    <scope>NUCLEOTIDE SEQUENCE [LARGE SCALE GENOMIC DNA]</scope>
    <source>
        <strain evidence="3">DSM 44963</strain>
    </source>
</reference>
<proteinExistence type="predicted"/>
<evidence type="ECO:0000313" key="2">
    <source>
        <dbReference type="EMBL" id="EFH88445.1"/>
    </source>
</evidence>
<protein>
    <recommendedName>
        <fullName evidence="4">Peptidase C39-like domain-containing protein</fullName>
    </recommendedName>
</protein>
<name>D6TE72_KTERA</name>
<feature type="signal peptide" evidence="1">
    <location>
        <begin position="1"/>
        <end position="35"/>
    </location>
</feature>
<dbReference type="RefSeq" id="WP_007904437.1">
    <property type="nucleotide sequence ID" value="NZ_ADVG01000001.1"/>
</dbReference>
<organism evidence="2 3">
    <name type="scientific">Ktedonobacter racemifer DSM 44963</name>
    <dbReference type="NCBI Taxonomy" id="485913"/>
    <lineage>
        <taxon>Bacteria</taxon>
        <taxon>Bacillati</taxon>
        <taxon>Chloroflexota</taxon>
        <taxon>Ktedonobacteria</taxon>
        <taxon>Ktedonobacterales</taxon>
        <taxon>Ktedonobacteraceae</taxon>
        <taxon>Ktedonobacter</taxon>
    </lineage>
</organism>
<feature type="chain" id="PRO_5003088362" description="Peptidase C39-like domain-containing protein" evidence="1">
    <location>
        <begin position="36"/>
        <end position="316"/>
    </location>
</feature>
<dbReference type="AlphaFoldDB" id="D6TE72"/>
<evidence type="ECO:0000313" key="3">
    <source>
        <dbReference type="Proteomes" id="UP000004508"/>
    </source>
</evidence>
<keyword evidence="1" id="KW-0732">Signal</keyword>